<evidence type="ECO:0000256" key="1">
    <source>
        <dbReference type="SAM" id="Coils"/>
    </source>
</evidence>
<protein>
    <submittedName>
        <fullName evidence="2">Uncharacterized protein</fullName>
    </submittedName>
</protein>
<dbReference type="EMBL" id="PP777464">
    <property type="protein sequence ID" value="XBS49189.1"/>
    <property type="molecule type" value="Genomic_DNA"/>
</dbReference>
<sequence>MSSMSLLDTLEKDRSAIKRLKNLVQSIANNAEKFSDNLSIGDITSTGIKSLKSDLLIHKEDKLLFVLSSDLMVASNGFNSISTQDGSTGLYLSQGVQTNEQKCFSSGVQNPFKFSTEQATELLDASEEMLFQYKTVHTDFELRCMYAVKHYVQEFENLSYLLVRTNTKNIGALEDYISKVVKGC</sequence>
<evidence type="ECO:0000313" key="2">
    <source>
        <dbReference type="EMBL" id="XBS49189.1"/>
    </source>
</evidence>
<keyword evidence="1" id="KW-0175">Coiled coil</keyword>
<proteinExistence type="predicted"/>
<reference evidence="2" key="1">
    <citation type="submission" date="2024-05" db="EMBL/GenBank/DDBJ databases">
        <authorList>
            <person name="Badawy S."/>
            <person name="Skurnik M."/>
        </authorList>
    </citation>
    <scope>NUCLEOTIDE SEQUENCE</scope>
</reference>
<name>A0AAU7PGB8_9CAUD</name>
<organism evidence="2">
    <name type="scientific">Escherichia phage fEgEco12</name>
    <dbReference type="NCBI Taxonomy" id="3158837"/>
    <lineage>
        <taxon>Viruses</taxon>
        <taxon>Duplodnaviria</taxon>
        <taxon>Heunggongvirae</taxon>
        <taxon>Uroviricota</taxon>
        <taxon>Caudoviricetes</taxon>
    </lineage>
</organism>
<feature type="coiled-coil region" evidence="1">
    <location>
        <begin position="10"/>
        <end position="37"/>
    </location>
</feature>
<accession>A0AAU7PGB8</accession>